<organism evidence="6 8">
    <name type="scientific">Medicago truncatula</name>
    <name type="common">Barrel medic</name>
    <name type="synonym">Medicago tribuloides</name>
    <dbReference type="NCBI Taxonomy" id="3880"/>
    <lineage>
        <taxon>Eukaryota</taxon>
        <taxon>Viridiplantae</taxon>
        <taxon>Streptophyta</taxon>
        <taxon>Embryophyta</taxon>
        <taxon>Tracheophyta</taxon>
        <taxon>Spermatophyta</taxon>
        <taxon>Magnoliopsida</taxon>
        <taxon>eudicotyledons</taxon>
        <taxon>Gunneridae</taxon>
        <taxon>Pentapetalae</taxon>
        <taxon>rosids</taxon>
        <taxon>fabids</taxon>
        <taxon>Fabales</taxon>
        <taxon>Fabaceae</taxon>
        <taxon>Papilionoideae</taxon>
        <taxon>50 kb inversion clade</taxon>
        <taxon>NPAAA clade</taxon>
        <taxon>Hologalegina</taxon>
        <taxon>IRL clade</taxon>
        <taxon>Trifolieae</taxon>
        <taxon>Medicago</taxon>
    </lineage>
</organism>
<dbReference type="HOGENOM" id="CLU_000288_57_16_1"/>
<evidence type="ECO:0000256" key="1">
    <source>
        <dbReference type="ARBA" id="ARBA00004604"/>
    </source>
</evidence>
<dbReference type="AlphaFoldDB" id="A0A072TF07"/>
<accession>A0A072TF07</accession>
<dbReference type="STRING" id="3880.A0A072TF07"/>
<feature type="repeat" description="WD" evidence="5">
    <location>
        <begin position="188"/>
        <end position="221"/>
    </location>
</feature>
<comment type="subcellular location">
    <subcellularLocation>
        <location evidence="1">Nucleus</location>
        <location evidence="1">Nucleolus</location>
    </subcellularLocation>
</comment>
<name>A0A072TF07_MEDTR</name>
<keyword evidence="8" id="KW-1185">Reference proteome</keyword>
<feature type="repeat" description="WD" evidence="5">
    <location>
        <begin position="155"/>
        <end position="187"/>
    </location>
</feature>
<dbReference type="PROSITE" id="PS50294">
    <property type="entry name" value="WD_REPEATS_REGION"/>
    <property type="match status" value="2"/>
</dbReference>
<reference evidence="6 8" key="1">
    <citation type="journal article" date="2011" name="Nature">
        <title>The Medicago genome provides insight into the evolution of rhizobial symbioses.</title>
        <authorList>
            <person name="Young N.D."/>
            <person name="Debelle F."/>
            <person name="Oldroyd G.E."/>
            <person name="Geurts R."/>
            <person name="Cannon S.B."/>
            <person name="Udvardi M.K."/>
            <person name="Benedito V.A."/>
            <person name="Mayer K.F."/>
            <person name="Gouzy J."/>
            <person name="Schoof H."/>
            <person name="Van de Peer Y."/>
            <person name="Proost S."/>
            <person name="Cook D.R."/>
            <person name="Meyers B.C."/>
            <person name="Spannagl M."/>
            <person name="Cheung F."/>
            <person name="De Mita S."/>
            <person name="Krishnakumar V."/>
            <person name="Gundlach H."/>
            <person name="Zhou S."/>
            <person name="Mudge J."/>
            <person name="Bharti A.K."/>
            <person name="Murray J.D."/>
            <person name="Naoumkina M.A."/>
            <person name="Rosen B."/>
            <person name="Silverstein K.A."/>
            <person name="Tang H."/>
            <person name="Rombauts S."/>
            <person name="Zhao P.X."/>
            <person name="Zhou P."/>
            <person name="Barbe V."/>
            <person name="Bardou P."/>
            <person name="Bechner M."/>
            <person name="Bellec A."/>
            <person name="Berger A."/>
            <person name="Berges H."/>
            <person name="Bidwell S."/>
            <person name="Bisseling T."/>
            <person name="Choisne N."/>
            <person name="Couloux A."/>
            <person name="Denny R."/>
            <person name="Deshpande S."/>
            <person name="Dai X."/>
            <person name="Doyle J.J."/>
            <person name="Dudez A.M."/>
            <person name="Farmer A.D."/>
            <person name="Fouteau S."/>
            <person name="Franken C."/>
            <person name="Gibelin C."/>
            <person name="Gish J."/>
            <person name="Goldstein S."/>
            <person name="Gonzalez A.J."/>
            <person name="Green P.J."/>
            <person name="Hallab A."/>
            <person name="Hartog M."/>
            <person name="Hua A."/>
            <person name="Humphray S.J."/>
            <person name="Jeong D.H."/>
            <person name="Jing Y."/>
            <person name="Jocker A."/>
            <person name="Kenton S.M."/>
            <person name="Kim D.J."/>
            <person name="Klee K."/>
            <person name="Lai H."/>
            <person name="Lang C."/>
            <person name="Lin S."/>
            <person name="Macmil S.L."/>
            <person name="Magdelenat G."/>
            <person name="Matthews L."/>
            <person name="McCorrison J."/>
            <person name="Monaghan E.L."/>
            <person name="Mun J.H."/>
            <person name="Najar F.Z."/>
            <person name="Nicholson C."/>
            <person name="Noirot C."/>
            <person name="O'Bleness M."/>
            <person name="Paule C.R."/>
            <person name="Poulain J."/>
            <person name="Prion F."/>
            <person name="Qin B."/>
            <person name="Qu C."/>
            <person name="Retzel E.F."/>
            <person name="Riddle C."/>
            <person name="Sallet E."/>
            <person name="Samain S."/>
            <person name="Samson N."/>
            <person name="Sanders I."/>
            <person name="Saurat O."/>
            <person name="Scarpelli C."/>
            <person name="Schiex T."/>
            <person name="Segurens B."/>
            <person name="Severin A.J."/>
            <person name="Sherrier D.J."/>
            <person name="Shi R."/>
            <person name="Sims S."/>
            <person name="Singer S.R."/>
            <person name="Sinharoy S."/>
            <person name="Sterck L."/>
            <person name="Viollet A."/>
            <person name="Wang B.B."/>
            <person name="Wang K."/>
            <person name="Wang M."/>
            <person name="Wang X."/>
            <person name="Warfsmann J."/>
            <person name="Weissenbach J."/>
            <person name="White D.D."/>
            <person name="White J.D."/>
            <person name="Wiley G.B."/>
            <person name="Wincker P."/>
            <person name="Xing Y."/>
            <person name="Yang L."/>
            <person name="Yao Z."/>
            <person name="Ying F."/>
            <person name="Zhai J."/>
            <person name="Zhou L."/>
            <person name="Zuber A."/>
            <person name="Denarie J."/>
            <person name="Dixon R.A."/>
            <person name="May G.D."/>
            <person name="Schwartz D.C."/>
            <person name="Rogers J."/>
            <person name="Quetier F."/>
            <person name="Town C.D."/>
            <person name="Roe B.A."/>
        </authorList>
    </citation>
    <scope>NUCLEOTIDE SEQUENCE [LARGE SCALE GENOMIC DNA]</scope>
    <source>
        <strain evidence="6">A17</strain>
        <strain evidence="7 8">cv. Jemalong A17</strain>
    </source>
</reference>
<dbReference type="SUPFAM" id="SSF50998">
    <property type="entry name" value="Quinoprotein alcohol dehydrogenase-like"/>
    <property type="match status" value="1"/>
</dbReference>
<evidence type="ECO:0000256" key="2">
    <source>
        <dbReference type="ARBA" id="ARBA00022574"/>
    </source>
</evidence>
<dbReference type="SMART" id="SM00320">
    <property type="entry name" value="WD40"/>
    <property type="match status" value="3"/>
</dbReference>
<proteinExistence type="predicted"/>
<dbReference type="PRINTS" id="PR00320">
    <property type="entry name" value="GPROTEINBRPT"/>
</dbReference>
<dbReference type="PANTHER" id="PTHR19848">
    <property type="entry name" value="WD40 REPEAT PROTEIN"/>
    <property type="match status" value="1"/>
</dbReference>
<reference evidence="6 8" key="2">
    <citation type="journal article" date="2014" name="BMC Genomics">
        <title>An improved genome release (version Mt4.0) for the model legume Medicago truncatula.</title>
        <authorList>
            <person name="Tang H."/>
            <person name="Krishnakumar V."/>
            <person name="Bidwell S."/>
            <person name="Rosen B."/>
            <person name="Chan A."/>
            <person name="Zhou S."/>
            <person name="Gentzbittel L."/>
            <person name="Childs K.L."/>
            <person name="Yandell M."/>
            <person name="Gundlach H."/>
            <person name="Mayer K.F."/>
            <person name="Schwartz D.C."/>
            <person name="Town C.D."/>
        </authorList>
    </citation>
    <scope>GENOME REANNOTATION</scope>
    <source>
        <strain evidence="6">A17</strain>
        <strain evidence="7 8">cv. Jemalong A17</strain>
    </source>
</reference>
<protein>
    <submittedName>
        <fullName evidence="6">Notchless-like protein</fullName>
    </submittedName>
</protein>
<dbReference type="InterPro" id="IPR019775">
    <property type="entry name" value="WD40_repeat_CS"/>
</dbReference>
<dbReference type="PANTHER" id="PTHR19848:SF0">
    <property type="entry name" value="NOTCHLESS PROTEIN HOMOLOG 1"/>
    <property type="match status" value="1"/>
</dbReference>
<dbReference type="Gene3D" id="2.130.10.10">
    <property type="entry name" value="YVTN repeat-like/Quinoprotein amine dehydrogenase"/>
    <property type="match status" value="1"/>
</dbReference>
<reference evidence="7" key="3">
    <citation type="submission" date="2015-06" db="UniProtKB">
        <authorList>
            <consortium name="EnsemblPlants"/>
        </authorList>
    </citation>
    <scope>IDENTIFICATION</scope>
    <source>
        <strain evidence="7">cv. Jemalong A17</strain>
    </source>
</reference>
<evidence type="ECO:0000256" key="5">
    <source>
        <dbReference type="PROSITE-ProRule" id="PRU00221"/>
    </source>
</evidence>
<dbReference type="GO" id="GO:0005730">
    <property type="term" value="C:nucleolus"/>
    <property type="evidence" value="ECO:0000318"/>
    <property type="project" value="GO_Central"/>
</dbReference>
<gene>
    <name evidence="6" type="ORF">MTR_0421s0030</name>
</gene>
<keyword evidence="2 5" id="KW-0853">WD repeat</keyword>
<dbReference type="Pfam" id="PF00400">
    <property type="entry name" value="WD40"/>
    <property type="match status" value="3"/>
</dbReference>
<dbReference type="PROSITE" id="PS50082">
    <property type="entry name" value="WD_REPEATS_2"/>
    <property type="match status" value="3"/>
</dbReference>
<dbReference type="Proteomes" id="UP000002051">
    <property type="component" value="Unassembled WGS sequence"/>
</dbReference>
<feature type="repeat" description="WD" evidence="5">
    <location>
        <begin position="128"/>
        <end position="154"/>
    </location>
</feature>
<keyword evidence="3" id="KW-0677">Repeat</keyword>
<dbReference type="InterPro" id="IPR001680">
    <property type="entry name" value="WD40_rpt"/>
</dbReference>
<dbReference type="EMBL" id="KL403146">
    <property type="protein sequence ID" value="KEH15947.1"/>
    <property type="molecule type" value="Genomic_DNA"/>
</dbReference>
<sequence>MKKWITSISWEPVHLYAPCRRFLTGWYCKSLGKYTGQLICTLMGASPHKSHGSWVNSLALSTDYVLRTGAFDHTRKQFSSPEEIKKVALESYNTMRGGAPERLVSGSDDCTMYLWEPFSNNKSYKARMTGHQETINHVCFSPDGQWVASASFDSSVNWSADSRLLLSCSSDSTLKVWDIRTRKLKEDLPGHSDEVYAIDWSPDGEKVASGGKDKVLKLWMG</sequence>
<evidence type="ECO:0000313" key="8">
    <source>
        <dbReference type="Proteomes" id="UP000002051"/>
    </source>
</evidence>
<evidence type="ECO:0000256" key="3">
    <source>
        <dbReference type="ARBA" id="ARBA00022737"/>
    </source>
</evidence>
<dbReference type="PROSITE" id="PS00678">
    <property type="entry name" value="WD_REPEATS_1"/>
    <property type="match status" value="1"/>
</dbReference>
<dbReference type="InterPro" id="IPR011047">
    <property type="entry name" value="Quinoprotein_ADH-like_sf"/>
</dbReference>
<dbReference type="InterPro" id="IPR015943">
    <property type="entry name" value="WD40/YVTN_repeat-like_dom_sf"/>
</dbReference>
<dbReference type="EnsemblPlants" id="KEH15947">
    <property type="protein sequence ID" value="KEH15947"/>
    <property type="gene ID" value="MTR_0421s0030"/>
</dbReference>
<evidence type="ECO:0000313" key="6">
    <source>
        <dbReference type="EMBL" id="KEH15947.1"/>
    </source>
</evidence>
<evidence type="ECO:0000256" key="4">
    <source>
        <dbReference type="ARBA" id="ARBA00023242"/>
    </source>
</evidence>
<dbReference type="InterPro" id="IPR020472">
    <property type="entry name" value="WD40_PAC1"/>
</dbReference>
<keyword evidence="4" id="KW-0539">Nucleus</keyword>
<evidence type="ECO:0000313" key="7">
    <source>
        <dbReference type="EnsemblPlants" id="KEH15947"/>
    </source>
</evidence>